<dbReference type="PANTHER" id="PTHR43327:SF10">
    <property type="entry name" value="STOMATIN-LIKE PROTEIN 2, MITOCHONDRIAL"/>
    <property type="match status" value="1"/>
</dbReference>
<keyword evidence="6" id="KW-1185">Reference proteome</keyword>
<gene>
    <name evidence="5" type="ORF">ACFQ4G_02200</name>
</gene>
<dbReference type="InterPro" id="IPR001107">
    <property type="entry name" value="Band_7"/>
</dbReference>
<evidence type="ECO:0000256" key="2">
    <source>
        <dbReference type="SAM" id="MobiDB-lite"/>
    </source>
</evidence>
<dbReference type="Gene3D" id="3.30.479.30">
    <property type="entry name" value="Band 7 domain"/>
    <property type="match status" value="1"/>
</dbReference>
<keyword evidence="3" id="KW-0472">Membrane</keyword>
<evidence type="ECO:0000256" key="3">
    <source>
        <dbReference type="SAM" id="Phobius"/>
    </source>
</evidence>
<dbReference type="InterPro" id="IPR001972">
    <property type="entry name" value="Stomatin_HflK_fam"/>
</dbReference>
<dbReference type="CDD" id="cd08829">
    <property type="entry name" value="SPFH_paraslipin"/>
    <property type="match status" value="1"/>
</dbReference>
<protein>
    <submittedName>
        <fullName evidence="5">SPFH domain-containing protein</fullName>
    </submittedName>
</protein>
<dbReference type="SUPFAM" id="SSF117892">
    <property type="entry name" value="Band 7/SPFH domain"/>
    <property type="match status" value="1"/>
</dbReference>
<comment type="subcellular location">
    <subcellularLocation>
        <location evidence="1">Membrane</location>
        <topology evidence="1">Single-pass membrane protein</topology>
    </subcellularLocation>
</comment>
<dbReference type="InterPro" id="IPR050710">
    <property type="entry name" value="Band7/mec-2_domain"/>
</dbReference>
<dbReference type="InterPro" id="IPR036013">
    <property type="entry name" value="Band_7/SPFH_dom_sf"/>
</dbReference>
<proteinExistence type="predicted"/>
<reference evidence="6" key="1">
    <citation type="journal article" date="2019" name="Int. J. Syst. Evol. Microbiol.">
        <title>The Global Catalogue of Microorganisms (GCM) 10K type strain sequencing project: providing services to taxonomists for standard genome sequencing and annotation.</title>
        <authorList>
            <consortium name="The Broad Institute Genomics Platform"/>
            <consortium name="The Broad Institute Genome Sequencing Center for Infectious Disease"/>
            <person name="Wu L."/>
            <person name="Ma J."/>
        </authorList>
    </citation>
    <scope>NUCLEOTIDE SEQUENCE [LARGE SCALE GENOMIC DNA]</scope>
    <source>
        <strain evidence="6">CCUG 56108</strain>
    </source>
</reference>
<feature type="transmembrane region" description="Helical" evidence="3">
    <location>
        <begin position="6"/>
        <end position="29"/>
    </location>
</feature>
<feature type="domain" description="Band 7" evidence="4">
    <location>
        <begin position="24"/>
        <end position="182"/>
    </location>
</feature>
<evidence type="ECO:0000313" key="6">
    <source>
        <dbReference type="Proteomes" id="UP001597176"/>
    </source>
</evidence>
<dbReference type="SMART" id="SM00244">
    <property type="entry name" value="PHB"/>
    <property type="match status" value="1"/>
</dbReference>
<feature type="region of interest" description="Disordered" evidence="2">
    <location>
        <begin position="308"/>
        <end position="330"/>
    </location>
</feature>
<organism evidence="5 6">
    <name type="scientific">Methylobacterium marchantiae</name>
    <dbReference type="NCBI Taxonomy" id="600331"/>
    <lineage>
        <taxon>Bacteria</taxon>
        <taxon>Pseudomonadati</taxon>
        <taxon>Pseudomonadota</taxon>
        <taxon>Alphaproteobacteria</taxon>
        <taxon>Hyphomicrobiales</taxon>
        <taxon>Methylobacteriaceae</taxon>
        <taxon>Methylobacterium</taxon>
    </lineage>
</organism>
<keyword evidence="3" id="KW-0812">Transmembrane</keyword>
<sequence>MDLSIGLSVVAVALVVLVVVTLAIGINIIPQGYVYTVERFGRYSRTLESGLGLIAPYVERIGRRVNVMEQVIEVPSQEAFTRDNAGVKIDAVVFYQVLDAAKASYEISNLETAMMTLTMTNIRTVVGSMDLDQLLSHRDEINERLLHVMDAASSPWGVKMTRIEIKDILPPADLAGAMARQMKAEREKRASVLEAEGHRQADILRAEGRKQSAILEAEGRREAAFRDAEGRERSAEAEARATGLISEAIAQGDLAAANFLVAEKYVDAIKALATAPNQRVVVVPIEAAALAGTLGGIAEITRNVFGEGSAPQRKSSGLPPKVGPTGGSAA</sequence>
<dbReference type="EMBL" id="JBHTND010000002">
    <property type="protein sequence ID" value="MFD1300396.1"/>
    <property type="molecule type" value="Genomic_DNA"/>
</dbReference>
<dbReference type="RefSeq" id="WP_238203241.1">
    <property type="nucleotide sequence ID" value="NZ_JBHTND010000002.1"/>
</dbReference>
<dbReference type="Proteomes" id="UP001597176">
    <property type="component" value="Unassembled WGS sequence"/>
</dbReference>
<name>A0ABW3WTA1_9HYPH</name>
<dbReference type="PRINTS" id="PR00721">
    <property type="entry name" value="STOMATIN"/>
</dbReference>
<dbReference type="PANTHER" id="PTHR43327">
    <property type="entry name" value="STOMATIN-LIKE PROTEIN 2, MITOCHONDRIAL"/>
    <property type="match status" value="1"/>
</dbReference>
<evidence type="ECO:0000256" key="1">
    <source>
        <dbReference type="ARBA" id="ARBA00004167"/>
    </source>
</evidence>
<accession>A0ABW3WTA1</accession>
<comment type="caution">
    <text evidence="5">The sequence shown here is derived from an EMBL/GenBank/DDBJ whole genome shotgun (WGS) entry which is preliminary data.</text>
</comment>
<evidence type="ECO:0000259" key="4">
    <source>
        <dbReference type="SMART" id="SM00244"/>
    </source>
</evidence>
<dbReference type="Pfam" id="PF01145">
    <property type="entry name" value="Band_7"/>
    <property type="match status" value="1"/>
</dbReference>
<evidence type="ECO:0000313" key="5">
    <source>
        <dbReference type="EMBL" id="MFD1300396.1"/>
    </source>
</evidence>
<keyword evidence="3" id="KW-1133">Transmembrane helix</keyword>